<protein>
    <recommendedName>
        <fullName evidence="5">DUF1917-domain-containing protein</fullName>
    </recommendedName>
</protein>
<feature type="region of interest" description="Disordered" evidence="2">
    <location>
        <begin position="89"/>
        <end position="112"/>
    </location>
</feature>
<name>A0A0C9YMV3_9AGAM</name>
<evidence type="ECO:0008006" key="5">
    <source>
        <dbReference type="Google" id="ProtNLM"/>
    </source>
</evidence>
<dbReference type="PANTHER" id="PTHR31977:SF1">
    <property type="entry name" value="UPF0696 PROTEIN C11ORF68"/>
    <property type="match status" value="1"/>
</dbReference>
<reference evidence="3 4" key="1">
    <citation type="submission" date="2014-04" db="EMBL/GenBank/DDBJ databases">
        <authorList>
            <consortium name="DOE Joint Genome Institute"/>
            <person name="Kuo A."/>
            <person name="Kohler A."/>
            <person name="Costa M.D."/>
            <person name="Nagy L.G."/>
            <person name="Floudas D."/>
            <person name="Copeland A."/>
            <person name="Barry K.W."/>
            <person name="Cichocki N."/>
            <person name="Veneault-Fourrey C."/>
            <person name="LaButti K."/>
            <person name="Lindquist E.A."/>
            <person name="Lipzen A."/>
            <person name="Lundell T."/>
            <person name="Morin E."/>
            <person name="Murat C."/>
            <person name="Sun H."/>
            <person name="Tunlid A."/>
            <person name="Henrissat B."/>
            <person name="Grigoriev I.V."/>
            <person name="Hibbett D.S."/>
            <person name="Martin F."/>
            <person name="Nordberg H.P."/>
            <person name="Cantor M.N."/>
            <person name="Hua S.X."/>
        </authorList>
    </citation>
    <scope>NUCLEOTIDE SEQUENCE [LARGE SCALE GENOMIC DNA]</scope>
    <source>
        <strain evidence="3 4">441</strain>
    </source>
</reference>
<dbReference type="PANTHER" id="PTHR31977">
    <property type="entry name" value="UPF0696 PROTEIN C11ORF68"/>
    <property type="match status" value="1"/>
</dbReference>
<dbReference type="AlphaFoldDB" id="A0A0C9YMV3"/>
<evidence type="ECO:0000256" key="1">
    <source>
        <dbReference type="ARBA" id="ARBA00010568"/>
    </source>
</evidence>
<dbReference type="InterPro" id="IPR023398">
    <property type="entry name" value="TIF_eIF4e-like"/>
</dbReference>
<dbReference type="Proteomes" id="UP000054018">
    <property type="component" value="Unassembled WGS sequence"/>
</dbReference>
<dbReference type="OrthoDB" id="10067381at2759"/>
<dbReference type="EMBL" id="KN833814">
    <property type="protein sequence ID" value="KIK18021.1"/>
    <property type="molecule type" value="Genomic_DNA"/>
</dbReference>
<accession>A0A0C9YMV3</accession>
<dbReference type="InterPro" id="IPR015034">
    <property type="entry name" value="Bles03"/>
</dbReference>
<feature type="region of interest" description="Disordered" evidence="2">
    <location>
        <begin position="264"/>
        <end position="337"/>
    </location>
</feature>
<evidence type="ECO:0000313" key="4">
    <source>
        <dbReference type="Proteomes" id="UP000054018"/>
    </source>
</evidence>
<gene>
    <name evidence="3" type="ORF">PISMIDRAFT_684592</name>
</gene>
<dbReference type="STRING" id="765257.A0A0C9YMV3"/>
<reference evidence="4" key="2">
    <citation type="submission" date="2015-01" db="EMBL/GenBank/DDBJ databases">
        <title>Evolutionary Origins and Diversification of the Mycorrhizal Mutualists.</title>
        <authorList>
            <consortium name="DOE Joint Genome Institute"/>
            <consortium name="Mycorrhizal Genomics Consortium"/>
            <person name="Kohler A."/>
            <person name="Kuo A."/>
            <person name="Nagy L.G."/>
            <person name="Floudas D."/>
            <person name="Copeland A."/>
            <person name="Barry K.W."/>
            <person name="Cichocki N."/>
            <person name="Veneault-Fourrey C."/>
            <person name="LaButti K."/>
            <person name="Lindquist E.A."/>
            <person name="Lipzen A."/>
            <person name="Lundell T."/>
            <person name="Morin E."/>
            <person name="Murat C."/>
            <person name="Riley R."/>
            <person name="Ohm R."/>
            <person name="Sun H."/>
            <person name="Tunlid A."/>
            <person name="Henrissat B."/>
            <person name="Grigoriev I.V."/>
            <person name="Hibbett D.S."/>
            <person name="Martin F."/>
        </authorList>
    </citation>
    <scope>NUCLEOTIDE SEQUENCE [LARGE SCALE GENOMIC DNA]</scope>
    <source>
        <strain evidence="4">441</strain>
    </source>
</reference>
<organism evidence="3 4">
    <name type="scientific">Pisolithus microcarpus 441</name>
    <dbReference type="NCBI Taxonomy" id="765257"/>
    <lineage>
        <taxon>Eukaryota</taxon>
        <taxon>Fungi</taxon>
        <taxon>Dikarya</taxon>
        <taxon>Basidiomycota</taxon>
        <taxon>Agaricomycotina</taxon>
        <taxon>Agaricomycetes</taxon>
        <taxon>Agaricomycetidae</taxon>
        <taxon>Boletales</taxon>
        <taxon>Sclerodermatineae</taxon>
        <taxon>Pisolithaceae</taxon>
        <taxon>Pisolithus</taxon>
    </lineage>
</organism>
<dbReference type="Gene3D" id="3.30.760.10">
    <property type="entry name" value="RNA Cap, Translation Initiation Factor Eif4e"/>
    <property type="match status" value="1"/>
</dbReference>
<feature type="compositionally biased region" description="Basic and acidic residues" evidence="2">
    <location>
        <begin position="264"/>
        <end position="277"/>
    </location>
</feature>
<dbReference type="SUPFAM" id="SSF55418">
    <property type="entry name" value="eIF4e-like"/>
    <property type="match status" value="1"/>
</dbReference>
<keyword evidence="4" id="KW-1185">Reference proteome</keyword>
<comment type="similarity">
    <text evidence="1">Belongs to the UPF0696 family.</text>
</comment>
<proteinExistence type="inferred from homology"/>
<sequence length="337" mass="37439">MSTLTVALDDIFPEENPYAWSPTSSINIQEFVSKYKPSMVQNDGTRPWIWVRKELSPSDRLAEEYVAAKEASELLQKVTERVEEIKNDRSIPVRSSKKTGAKSKKELREQEQANATVRLKEISQKHGYVCGKWLSFAPSDRVDAIWASIANSLASGPLASTVASSAKVATSPGHETPGYQHVICIYVPDVYDRDSVVEVMKVLLRHHGVNLSGVKSDLYTSIGLDSKHPSGVPSTVWKNTALLPDSEIRELKEAYYAEVMSAKKVEQHTDQNRESAPRKPGHRKRKAETDDPFASDDGECAKAKPQIQPHGSDGRDHASEQAQENEGRKAKKSKMLS</sequence>
<dbReference type="Pfam" id="PF08939">
    <property type="entry name" value="Bles03"/>
    <property type="match status" value="1"/>
</dbReference>
<dbReference type="HOGENOM" id="CLU_062058_0_0_1"/>
<evidence type="ECO:0000313" key="3">
    <source>
        <dbReference type="EMBL" id="KIK18021.1"/>
    </source>
</evidence>
<evidence type="ECO:0000256" key="2">
    <source>
        <dbReference type="SAM" id="MobiDB-lite"/>
    </source>
</evidence>